<keyword evidence="1" id="KW-0472">Membrane</keyword>
<proteinExistence type="predicted"/>
<keyword evidence="3" id="KW-1185">Reference proteome</keyword>
<sequence length="147" mass="17171">MSTITYNITNHQDFIRKFHDLVDTSVSYTDYRLNPWIATGKYFGEMKWNKFEVYGFGKFLTGKRLIMKATGTAIPSQAKIRLRFINRGTLLFSFIVLFWFGALALQLNFYLGLLILFLSVAQFIYGWLQYYLCKTDFLNAIEKIAAI</sequence>
<protein>
    <submittedName>
        <fullName evidence="2">Uncharacterized protein</fullName>
    </submittedName>
</protein>
<keyword evidence="1" id="KW-1133">Transmembrane helix</keyword>
<accession>A0ABW9RX17</accession>
<evidence type="ECO:0000256" key="1">
    <source>
        <dbReference type="SAM" id="Phobius"/>
    </source>
</evidence>
<gene>
    <name evidence="2" type="ORF">E1163_25385</name>
</gene>
<dbReference type="EMBL" id="SMLW01000660">
    <property type="protein sequence ID" value="MTI28315.1"/>
    <property type="molecule type" value="Genomic_DNA"/>
</dbReference>
<reference evidence="2 3" key="1">
    <citation type="submission" date="2019-02" db="EMBL/GenBank/DDBJ databases">
        <authorList>
            <person name="Goldberg S.R."/>
            <person name="Haltli B.A."/>
            <person name="Correa H."/>
            <person name="Russell K.G."/>
        </authorList>
    </citation>
    <scope>NUCLEOTIDE SEQUENCE [LARGE SCALE GENOMIC DNA]</scope>
    <source>
        <strain evidence="2 3">JCM 16186</strain>
    </source>
</reference>
<evidence type="ECO:0000313" key="3">
    <source>
        <dbReference type="Proteomes" id="UP000798808"/>
    </source>
</evidence>
<organism evidence="2 3">
    <name type="scientific">Fulvivirga kasyanovii</name>
    <dbReference type="NCBI Taxonomy" id="396812"/>
    <lineage>
        <taxon>Bacteria</taxon>
        <taxon>Pseudomonadati</taxon>
        <taxon>Bacteroidota</taxon>
        <taxon>Cytophagia</taxon>
        <taxon>Cytophagales</taxon>
        <taxon>Fulvivirgaceae</taxon>
        <taxon>Fulvivirga</taxon>
    </lineage>
</organism>
<keyword evidence="1" id="KW-0812">Transmembrane</keyword>
<evidence type="ECO:0000313" key="2">
    <source>
        <dbReference type="EMBL" id="MTI28315.1"/>
    </source>
</evidence>
<dbReference type="Proteomes" id="UP000798808">
    <property type="component" value="Unassembled WGS sequence"/>
</dbReference>
<dbReference type="RefSeq" id="WP_155175721.1">
    <property type="nucleotide sequence ID" value="NZ_BAAAFL010000027.1"/>
</dbReference>
<name>A0ABW9RX17_9BACT</name>
<feature type="transmembrane region" description="Helical" evidence="1">
    <location>
        <begin position="84"/>
        <end position="103"/>
    </location>
</feature>
<feature type="transmembrane region" description="Helical" evidence="1">
    <location>
        <begin position="109"/>
        <end position="128"/>
    </location>
</feature>
<comment type="caution">
    <text evidence="2">The sequence shown here is derived from an EMBL/GenBank/DDBJ whole genome shotgun (WGS) entry which is preliminary data.</text>
</comment>